<keyword evidence="1" id="KW-0472">Membrane</keyword>
<keyword evidence="1" id="KW-1133">Transmembrane helix</keyword>
<organism evidence="2 3">
    <name type="scientific">Stackebrandtia nassauensis (strain DSM 44728 / CIP 108903 / NRRL B-16338 / NBRC 102104 / LLR-40K-21)</name>
    <dbReference type="NCBI Taxonomy" id="446470"/>
    <lineage>
        <taxon>Bacteria</taxon>
        <taxon>Bacillati</taxon>
        <taxon>Actinomycetota</taxon>
        <taxon>Actinomycetes</taxon>
        <taxon>Glycomycetales</taxon>
        <taxon>Glycomycetaceae</taxon>
        <taxon>Stackebrandtia</taxon>
    </lineage>
</organism>
<dbReference type="KEGG" id="sna:Snas_3455"/>
<evidence type="ECO:0000313" key="3">
    <source>
        <dbReference type="Proteomes" id="UP000000844"/>
    </source>
</evidence>
<name>D3PVK5_STANL</name>
<dbReference type="STRING" id="446470.Snas_3455"/>
<keyword evidence="1" id="KW-0812">Transmembrane</keyword>
<evidence type="ECO:0000256" key="1">
    <source>
        <dbReference type="SAM" id="Phobius"/>
    </source>
</evidence>
<accession>D3PVK5</accession>
<dbReference type="EMBL" id="CP001778">
    <property type="protein sequence ID" value="ADD43119.1"/>
    <property type="molecule type" value="Genomic_DNA"/>
</dbReference>
<proteinExistence type="predicted"/>
<dbReference type="HOGENOM" id="CLU_2103868_0_0_11"/>
<feature type="transmembrane region" description="Helical" evidence="1">
    <location>
        <begin position="73"/>
        <end position="90"/>
    </location>
</feature>
<feature type="transmembrane region" description="Helical" evidence="1">
    <location>
        <begin position="96"/>
        <end position="117"/>
    </location>
</feature>
<dbReference type="Proteomes" id="UP000000844">
    <property type="component" value="Chromosome"/>
</dbReference>
<feature type="transmembrane region" description="Helical" evidence="1">
    <location>
        <begin position="44"/>
        <end position="61"/>
    </location>
</feature>
<gene>
    <name evidence="2" type="ordered locus">Snas_3455</name>
</gene>
<dbReference type="AlphaFoldDB" id="D3PVK5"/>
<sequence>MMTKTLGRLTWRDGVATLIVLFTFGLYAAYLAGAGLPVVGGVRGLAVAALILGVSACAVGATESAKATPAKQIGQVLGAVAGIAFLIALFTGNGIALAFFLGAIGLLWAATTVQHLIGSLSRTTPGKTMHPVG</sequence>
<keyword evidence="3" id="KW-1185">Reference proteome</keyword>
<protein>
    <submittedName>
        <fullName evidence="2">Uncharacterized protein</fullName>
    </submittedName>
</protein>
<evidence type="ECO:0000313" key="2">
    <source>
        <dbReference type="EMBL" id="ADD43119.1"/>
    </source>
</evidence>
<dbReference type="eggNOG" id="ENOG502ZJ1Q">
    <property type="taxonomic scope" value="Bacteria"/>
</dbReference>
<reference evidence="2 3" key="1">
    <citation type="journal article" date="2009" name="Stand. Genomic Sci.">
        <title>Complete genome sequence of Stackebrandtia nassauensis type strain (LLR-40K-21).</title>
        <authorList>
            <person name="Munk C."/>
            <person name="Lapidus A."/>
            <person name="Copeland A."/>
            <person name="Jando M."/>
            <person name="Mayilraj S."/>
            <person name="Glavina Del Rio T."/>
            <person name="Nolan M."/>
            <person name="Chen F."/>
            <person name="Lucas S."/>
            <person name="Tice H."/>
            <person name="Cheng J.F."/>
            <person name="Han C."/>
            <person name="Detter J.C."/>
            <person name="Bruce D."/>
            <person name="Goodwin L."/>
            <person name="Chain P."/>
            <person name="Pitluck S."/>
            <person name="Goker M."/>
            <person name="Ovchinikova G."/>
            <person name="Pati A."/>
            <person name="Ivanova N."/>
            <person name="Mavromatis K."/>
            <person name="Chen A."/>
            <person name="Palaniappan K."/>
            <person name="Land M."/>
            <person name="Hauser L."/>
            <person name="Chang Y.J."/>
            <person name="Jeffries C.D."/>
            <person name="Bristow J."/>
            <person name="Eisen J.A."/>
            <person name="Markowitz V."/>
            <person name="Hugenholtz P."/>
            <person name="Kyrpides N.C."/>
            <person name="Klenk H.P."/>
        </authorList>
    </citation>
    <scope>NUCLEOTIDE SEQUENCE [LARGE SCALE GENOMIC DNA]</scope>
    <source>
        <strain evidence="3">DSM 44728 / CIP 108903 / NRRL B-16338 / NBRC 102104 / LLR-40K-21</strain>
    </source>
</reference>